<organism evidence="1 2">
    <name type="scientific">Xenopus laevis</name>
    <name type="common">African clawed frog</name>
    <dbReference type="NCBI Taxonomy" id="8355"/>
    <lineage>
        <taxon>Eukaryota</taxon>
        <taxon>Metazoa</taxon>
        <taxon>Chordata</taxon>
        <taxon>Craniata</taxon>
        <taxon>Vertebrata</taxon>
        <taxon>Euteleostomi</taxon>
        <taxon>Amphibia</taxon>
        <taxon>Batrachia</taxon>
        <taxon>Anura</taxon>
        <taxon>Pipoidea</taxon>
        <taxon>Pipidae</taxon>
        <taxon>Xenopodinae</taxon>
        <taxon>Xenopus</taxon>
        <taxon>Xenopus</taxon>
    </lineage>
</organism>
<accession>A0A974DJQ7</accession>
<protein>
    <submittedName>
        <fullName evidence="1">Uncharacterized protein</fullName>
    </submittedName>
</protein>
<dbReference type="Proteomes" id="UP000694892">
    <property type="component" value="Chromosome 2S"/>
</dbReference>
<sequence length="98" mass="10505">MYPVYIFPRLALHLALPFSSSCYPALSLSCPPAPVLSCFPVLLLSSSSAPIVSFCSSLLLLLFPSALYPQFDLIYTCTILSHPVCSCSTPAPSSLFLS</sequence>
<proteinExistence type="predicted"/>
<evidence type="ECO:0000313" key="2">
    <source>
        <dbReference type="Proteomes" id="UP000694892"/>
    </source>
</evidence>
<dbReference type="AlphaFoldDB" id="A0A974DJQ7"/>
<reference evidence="2" key="1">
    <citation type="journal article" date="2016" name="Nature">
        <title>Genome evolution in the allotetraploid frog Xenopus laevis.</title>
        <authorList>
            <person name="Session A.M."/>
            <person name="Uno Y."/>
            <person name="Kwon T."/>
            <person name="Chapman J.A."/>
            <person name="Toyoda A."/>
            <person name="Takahashi S."/>
            <person name="Fukui A."/>
            <person name="Hikosaka A."/>
            <person name="Suzuki A."/>
            <person name="Kondo M."/>
            <person name="van Heeringen S.J."/>
            <person name="Quigley I."/>
            <person name="Heinz S."/>
            <person name="Ogino H."/>
            <person name="Ochi H."/>
            <person name="Hellsten U."/>
            <person name="Lyons J.B."/>
            <person name="Simakov O."/>
            <person name="Putnam N."/>
            <person name="Stites J."/>
            <person name="Kuroki Y."/>
            <person name="Tanaka T."/>
            <person name="Michiue T."/>
            <person name="Watanabe M."/>
            <person name="Bogdanovic O."/>
            <person name="Lister R."/>
            <person name="Georgiou G."/>
            <person name="Paranjpe S.S."/>
            <person name="van Kruijsbergen I."/>
            <person name="Shu S."/>
            <person name="Carlson J."/>
            <person name="Kinoshita T."/>
            <person name="Ohta Y."/>
            <person name="Mawaribuchi S."/>
            <person name="Jenkins J."/>
            <person name="Grimwood J."/>
            <person name="Schmutz J."/>
            <person name="Mitros T."/>
            <person name="Mozaffari S.V."/>
            <person name="Suzuki Y."/>
            <person name="Haramoto Y."/>
            <person name="Yamamoto T.S."/>
            <person name="Takagi C."/>
            <person name="Heald R."/>
            <person name="Miller K."/>
            <person name="Haudenschild C."/>
            <person name="Kitzman J."/>
            <person name="Nakayama T."/>
            <person name="Izutsu Y."/>
            <person name="Robert J."/>
            <person name="Fortriede J."/>
            <person name="Burns K."/>
            <person name="Lotay V."/>
            <person name="Karimi K."/>
            <person name="Yasuoka Y."/>
            <person name="Dichmann D.S."/>
            <person name="Flajnik M.F."/>
            <person name="Houston D.W."/>
            <person name="Shendure J."/>
            <person name="DuPasquier L."/>
            <person name="Vize P.D."/>
            <person name="Zorn A.M."/>
            <person name="Ito M."/>
            <person name="Marcotte E.M."/>
            <person name="Wallingford J.B."/>
            <person name="Ito Y."/>
            <person name="Asashima M."/>
            <person name="Ueno N."/>
            <person name="Matsuda Y."/>
            <person name="Veenstra G.J."/>
            <person name="Fujiyama A."/>
            <person name="Harland R.M."/>
            <person name="Taira M."/>
            <person name="Rokhsar D.S."/>
        </authorList>
    </citation>
    <scope>NUCLEOTIDE SEQUENCE [LARGE SCALE GENOMIC DNA]</scope>
    <source>
        <strain evidence="2">J</strain>
    </source>
</reference>
<evidence type="ECO:0000313" key="1">
    <source>
        <dbReference type="EMBL" id="OCT92336.1"/>
    </source>
</evidence>
<dbReference type="EMBL" id="CM004469">
    <property type="protein sequence ID" value="OCT92336.1"/>
    <property type="molecule type" value="Genomic_DNA"/>
</dbReference>
<name>A0A974DJQ7_XENLA</name>
<gene>
    <name evidence="1" type="ORF">XELAEV_18015393mg</name>
</gene>